<feature type="domain" description="Metallo-beta-lactamase" evidence="1">
    <location>
        <begin position="341"/>
        <end position="476"/>
    </location>
</feature>
<dbReference type="RefSeq" id="WP_354695174.1">
    <property type="nucleotide sequence ID" value="NZ_JAZHOG010000005.1"/>
</dbReference>
<dbReference type="EMBL" id="JAZHOG010000005">
    <property type="protein sequence ID" value="MEJ8567853.1"/>
    <property type="molecule type" value="Genomic_DNA"/>
</dbReference>
<dbReference type="Proteomes" id="UP001359886">
    <property type="component" value="Unassembled WGS sequence"/>
</dbReference>
<dbReference type="Pfam" id="PF00753">
    <property type="entry name" value="Lactamase_B"/>
    <property type="match status" value="1"/>
</dbReference>
<protein>
    <submittedName>
        <fullName evidence="2">MBL fold metallo-hydrolase</fullName>
    </submittedName>
</protein>
<keyword evidence="3" id="KW-1185">Reference proteome</keyword>
<dbReference type="PANTHER" id="PTHR42951">
    <property type="entry name" value="METALLO-BETA-LACTAMASE DOMAIN-CONTAINING"/>
    <property type="match status" value="1"/>
</dbReference>
<organism evidence="2 3">
    <name type="scientific">Elongatibacter sediminis</name>
    <dbReference type="NCBI Taxonomy" id="3119006"/>
    <lineage>
        <taxon>Bacteria</taxon>
        <taxon>Pseudomonadati</taxon>
        <taxon>Pseudomonadota</taxon>
        <taxon>Gammaproteobacteria</taxon>
        <taxon>Chromatiales</taxon>
        <taxon>Wenzhouxiangellaceae</taxon>
        <taxon>Elongatibacter</taxon>
    </lineage>
</organism>
<sequence>MYASSDPIHSGPAPLGRACRFIALAVFIVTSPLAGDIAADEAQRLIDAALTAHGGRARLERIESIAFELAGYRISRHQSRRTEPPWDRIPVRGFTAIDLKQGWSVRDGVGSYPGGLVFPYRSIIGPEGEWTLDTGQRTRFGGMVMAGADAVQGYATTMMTPLLVTELADRRDSLELAEATELFGTRYPTVTDGETDVLFHPVTHRVHATRTRRWDMTRAGSIDMFRIYPEYRQHEGIAFPAAIFEYLPDEPAFTADFRLTRLSLNPDITPWLNLPGDFADAVNNPHIGYGNPGGIQTREIADGVWLAGDHGTNVLYVEFDDYFVAMEAGGMPGYVKDVYEAMRPHMKDKPLRYIVPTHYHDDHAVGLRFYTRIGATVLTTPGKAGYLRELVGAVDDGALLDELRFEWITGQGHRFEDDTGVLDVRVYADAPHTENLLVGWLPRAAAVFTADIFVGWGTTPQIRQGGGFGLRHYAAWLERTVEGGLDGIDWHLPAHGRPYSANEIAAMLSRPRTFVTLPAGEVVNADDWFQAYGLHDETLSGRRNTWKPFD</sequence>
<proteinExistence type="predicted"/>
<evidence type="ECO:0000259" key="1">
    <source>
        <dbReference type="Pfam" id="PF00753"/>
    </source>
</evidence>
<accession>A0AAW9RGA5</accession>
<dbReference type="AlphaFoldDB" id="A0AAW9RGA5"/>
<dbReference type="SUPFAM" id="SSF56281">
    <property type="entry name" value="Metallo-hydrolase/oxidoreductase"/>
    <property type="match status" value="1"/>
</dbReference>
<dbReference type="PANTHER" id="PTHR42951:SF20">
    <property type="entry name" value="BETA LACTAMASE"/>
    <property type="match status" value="1"/>
</dbReference>
<dbReference type="Gene3D" id="3.60.15.10">
    <property type="entry name" value="Ribonuclease Z/Hydroxyacylglutathione hydrolase-like"/>
    <property type="match status" value="1"/>
</dbReference>
<reference evidence="2 3" key="1">
    <citation type="submission" date="2024-02" db="EMBL/GenBank/DDBJ databases">
        <title>A novel Wenzhouxiangellaceae bacterium, isolated from coastal sediments.</title>
        <authorList>
            <person name="Du Z.-J."/>
            <person name="Ye Y.-Q."/>
            <person name="Zhang X.-Y."/>
        </authorList>
    </citation>
    <scope>NUCLEOTIDE SEQUENCE [LARGE SCALE GENOMIC DNA]</scope>
    <source>
        <strain evidence="2 3">CH-27</strain>
    </source>
</reference>
<dbReference type="InterPro" id="IPR001279">
    <property type="entry name" value="Metallo-B-lactamas"/>
</dbReference>
<name>A0AAW9RGA5_9GAMM</name>
<evidence type="ECO:0000313" key="2">
    <source>
        <dbReference type="EMBL" id="MEJ8567853.1"/>
    </source>
</evidence>
<gene>
    <name evidence="2" type="ORF">V3330_09475</name>
</gene>
<dbReference type="InterPro" id="IPR050855">
    <property type="entry name" value="NDM-1-like"/>
</dbReference>
<comment type="caution">
    <text evidence="2">The sequence shown here is derived from an EMBL/GenBank/DDBJ whole genome shotgun (WGS) entry which is preliminary data.</text>
</comment>
<dbReference type="InterPro" id="IPR036866">
    <property type="entry name" value="RibonucZ/Hydroxyglut_hydro"/>
</dbReference>
<evidence type="ECO:0000313" key="3">
    <source>
        <dbReference type="Proteomes" id="UP001359886"/>
    </source>
</evidence>